<feature type="transmembrane region" description="Helical" evidence="6">
    <location>
        <begin position="252"/>
        <end position="270"/>
    </location>
</feature>
<dbReference type="EMBL" id="SLZV01000004">
    <property type="protein sequence ID" value="TCS69336.1"/>
    <property type="molecule type" value="Genomic_DNA"/>
</dbReference>
<organism evidence="9 10">
    <name type="scientific">Faecalimonas umbilicata</name>
    <dbReference type="NCBI Taxonomy" id="1912855"/>
    <lineage>
        <taxon>Bacteria</taxon>
        <taxon>Bacillati</taxon>
        <taxon>Bacillota</taxon>
        <taxon>Clostridia</taxon>
        <taxon>Lachnospirales</taxon>
        <taxon>Lachnospiraceae</taxon>
        <taxon>Faecalimonas</taxon>
    </lineage>
</organism>
<keyword evidence="3 6" id="KW-0812">Transmembrane</keyword>
<dbReference type="GO" id="GO:0140359">
    <property type="term" value="F:ABC-type transporter activity"/>
    <property type="evidence" value="ECO:0007669"/>
    <property type="project" value="InterPro"/>
</dbReference>
<protein>
    <submittedName>
        <fullName evidence="9">ABC-2 type transport system permease protein</fullName>
    </submittedName>
</protein>
<dbReference type="InterPro" id="IPR051449">
    <property type="entry name" value="ABC-2_transporter_component"/>
</dbReference>
<name>A0A4R3JU67_9FIRM</name>
<dbReference type="PANTHER" id="PTHR30294">
    <property type="entry name" value="MEMBRANE COMPONENT OF ABC TRANSPORTER YHHJ-RELATED"/>
    <property type="match status" value="1"/>
</dbReference>
<feature type="transmembrane region" description="Helical" evidence="6">
    <location>
        <begin position="170"/>
        <end position="193"/>
    </location>
</feature>
<evidence type="ECO:0000256" key="6">
    <source>
        <dbReference type="SAM" id="Phobius"/>
    </source>
</evidence>
<keyword evidence="4 6" id="KW-1133">Transmembrane helix</keyword>
<reference evidence="8 11" key="1">
    <citation type="journal article" date="2018" name="Int. J. Syst. Evol. Microbiol.">
        <title>Draft Genome Sequence of Faecalimonas umbilicata JCM 30896T, an Acetate-Producing Bacterium Isolated from Human Feces.</title>
        <authorList>
            <person name="Sakamoto M."/>
            <person name="Ikeyama N."/>
            <person name="Yuki M."/>
            <person name="Ohkuma M."/>
        </authorList>
    </citation>
    <scope>NUCLEOTIDE SEQUENCE [LARGE SCALE GENOMIC DNA]</scope>
    <source>
        <strain evidence="8 11">EGH7</strain>
    </source>
</reference>
<feature type="transmembrane region" description="Helical" evidence="6">
    <location>
        <begin position="214"/>
        <end position="240"/>
    </location>
</feature>
<sequence length="369" mass="41636">MLHLVKYRFLQIIRMRALMFWALLFPVILGTLYYFGFWKNANCPQLEMIDVAVVAEEDSPFLTFLEGAEDLLSFHVMEEEEAEKALENGKVQGIYTEGRERTLTVAATGVAPSILETILKQYNTNERLIEKVAVEHPERLEGMMDSMKAYRDRTTETSLGGTVRNSLVEYFFALVGMACMFGCDLGFAVSLSSNADQSPVGMRRNISYLSRGKIMMADFLVVYGIHFVNLWILICYLKGILRIPLGEDNGKILLLCMAGGMIGVSFGIIAGSIGKSSGTHRLNFLTLITMLLSFFGGLMVQNMRHIVDKCCPLLNAWNPVALISDGFFSMTIYEDMARYWRNVMMLFGMGMMFLVAGCIVMRRKRYDSI</sequence>
<evidence type="ECO:0000256" key="5">
    <source>
        <dbReference type="ARBA" id="ARBA00023136"/>
    </source>
</evidence>
<dbReference type="RefSeq" id="WP_116442278.1">
    <property type="nucleotide sequence ID" value="NZ_BHEO01000008.1"/>
</dbReference>
<keyword evidence="5 6" id="KW-0472">Membrane</keyword>
<evidence type="ECO:0000256" key="4">
    <source>
        <dbReference type="ARBA" id="ARBA00022989"/>
    </source>
</evidence>
<dbReference type="Pfam" id="PF12698">
    <property type="entry name" value="ABC2_membrane_3"/>
    <property type="match status" value="1"/>
</dbReference>
<dbReference type="Proteomes" id="UP000702954">
    <property type="component" value="Unassembled WGS sequence"/>
</dbReference>
<reference evidence="9 10" key="2">
    <citation type="submission" date="2019-03" db="EMBL/GenBank/DDBJ databases">
        <title>Genomic Encyclopedia of Type Strains, Phase IV (KMG-IV): sequencing the most valuable type-strain genomes for metagenomic binning, comparative biology and taxonomic classification.</title>
        <authorList>
            <person name="Goeker M."/>
        </authorList>
    </citation>
    <scope>NUCLEOTIDE SEQUENCE [LARGE SCALE GENOMIC DNA]</scope>
    <source>
        <strain evidence="9 10">DSM 103426</strain>
    </source>
</reference>
<evidence type="ECO:0000313" key="10">
    <source>
        <dbReference type="Proteomes" id="UP000294613"/>
    </source>
</evidence>
<evidence type="ECO:0000256" key="3">
    <source>
        <dbReference type="ARBA" id="ARBA00022692"/>
    </source>
</evidence>
<dbReference type="EMBL" id="BHEO01000008">
    <property type="protein sequence ID" value="GBU06289.1"/>
    <property type="molecule type" value="Genomic_DNA"/>
</dbReference>
<gene>
    <name evidence="9" type="ORF">EDD74_10492</name>
    <name evidence="8" type="ORF">FAEUMB_28300</name>
</gene>
<feature type="transmembrane region" description="Helical" evidence="6">
    <location>
        <begin position="20"/>
        <end position="38"/>
    </location>
</feature>
<evidence type="ECO:0000313" key="9">
    <source>
        <dbReference type="EMBL" id="TCS69336.1"/>
    </source>
</evidence>
<proteinExistence type="predicted"/>
<evidence type="ECO:0000256" key="2">
    <source>
        <dbReference type="ARBA" id="ARBA00022475"/>
    </source>
</evidence>
<evidence type="ECO:0000256" key="1">
    <source>
        <dbReference type="ARBA" id="ARBA00004651"/>
    </source>
</evidence>
<keyword evidence="11" id="KW-1185">Reference proteome</keyword>
<evidence type="ECO:0000313" key="11">
    <source>
        <dbReference type="Proteomes" id="UP000702954"/>
    </source>
</evidence>
<dbReference type="Proteomes" id="UP000294613">
    <property type="component" value="Unassembled WGS sequence"/>
</dbReference>
<keyword evidence="2" id="KW-1003">Cell membrane</keyword>
<dbReference type="GO" id="GO:0005886">
    <property type="term" value="C:plasma membrane"/>
    <property type="evidence" value="ECO:0007669"/>
    <property type="project" value="UniProtKB-SubCell"/>
</dbReference>
<feature type="domain" description="ABC-2 type transporter transmembrane" evidence="7">
    <location>
        <begin position="17"/>
        <end position="357"/>
    </location>
</feature>
<dbReference type="AlphaFoldDB" id="A0A4R3JU67"/>
<comment type="subcellular location">
    <subcellularLocation>
        <location evidence="1">Cell membrane</location>
        <topology evidence="1">Multi-pass membrane protein</topology>
    </subcellularLocation>
</comment>
<feature type="transmembrane region" description="Helical" evidence="6">
    <location>
        <begin position="282"/>
        <end position="300"/>
    </location>
</feature>
<feature type="transmembrane region" description="Helical" evidence="6">
    <location>
        <begin position="339"/>
        <end position="361"/>
    </location>
</feature>
<dbReference type="InterPro" id="IPR013525">
    <property type="entry name" value="ABC2_TM"/>
</dbReference>
<comment type="caution">
    <text evidence="9">The sequence shown here is derived from an EMBL/GenBank/DDBJ whole genome shotgun (WGS) entry which is preliminary data.</text>
</comment>
<evidence type="ECO:0000259" key="7">
    <source>
        <dbReference type="Pfam" id="PF12698"/>
    </source>
</evidence>
<accession>A0A4R3JU67</accession>
<evidence type="ECO:0000313" key="8">
    <source>
        <dbReference type="EMBL" id="GBU06289.1"/>
    </source>
</evidence>
<dbReference type="PANTHER" id="PTHR30294:SF29">
    <property type="entry name" value="MULTIDRUG ABC TRANSPORTER PERMEASE YBHS-RELATED"/>
    <property type="match status" value="1"/>
</dbReference>